<dbReference type="InterPro" id="IPR014284">
    <property type="entry name" value="RNA_pol_sigma-70_dom"/>
</dbReference>
<dbReference type="InterPro" id="IPR013324">
    <property type="entry name" value="RNA_pol_sigma_r3/r4-like"/>
</dbReference>
<dbReference type="InterPro" id="IPR013325">
    <property type="entry name" value="RNA_pol_sigma_r2"/>
</dbReference>
<dbReference type="EMBL" id="JBHSDU010000014">
    <property type="protein sequence ID" value="MFC4312718.1"/>
    <property type="molecule type" value="Genomic_DNA"/>
</dbReference>
<evidence type="ECO:0000256" key="2">
    <source>
        <dbReference type="ARBA" id="ARBA00023015"/>
    </source>
</evidence>
<proteinExistence type="inferred from homology"/>
<dbReference type="SUPFAM" id="SSF88659">
    <property type="entry name" value="Sigma3 and sigma4 domains of RNA polymerase sigma factors"/>
    <property type="match status" value="1"/>
</dbReference>
<name>A0ABV8SYJ7_9GAMM</name>
<evidence type="ECO:0000256" key="1">
    <source>
        <dbReference type="ARBA" id="ARBA00010641"/>
    </source>
</evidence>
<dbReference type="Gene3D" id="1.10.10.10">
    <property type="entry name" value="Winged helix-like DNA-binding domain superfamily/Winged helix DNA-binding domain"/>
    <property type="match status" value="1"/>
</dbReference>
<dbReference type="InterPro" id="IPR039425">
    <property type="entry name" value="RNA_pol_sigma-70-like"/>
</dbReference>
<gene>
    <name evidence="8" type="ORF">ACFPN2_26775</name>
</gene>
<feature type="domain" description="RNA polymerase sigma factor 70 region 4 type 2" evidence="7">
    <location>
        <begin position="137"/>
        <end position="189"/>
    </location>
</feature>
<comment type="caution">
    <text evidence="8">The sequence shown here is derived from an EMBL/GenBank/DDBJ whole genome shotgun (WGS) entry which is preliminary data.</text>
</comment>
<dbReference type="InterPro" id="IPR036388">
    <property type="entry name" value="WH-like_DNA-bd_sf"/>
</dbReference>
<dbReference type="NCBIfam" id="TIGR02937">
    <property type="entry name" value="sigma70-ECF"/>
    <property type="match status" value="1"/>
</dbReference>
<dbReference type="SUPFAM" id="SSF88946">
    <property type="entry name" value="Sigma2 domain of RNA polymerase sigma factors"/>
    <property type="match status" value="1"/>
</dbReference>
<dbReference type="Pfam" id="PF04542">
    <property type="entry name" value="Sigma70_r2"/>
    <property type="match status" value="1"/>
</dbReference>
<evidence type="ECO:0000313" key="8">
    <source>
        <dbReference type="EMBL" id="MFC4312718.1"/>
    </source>
</evidence>
<feature type="region of interest" description="Disordered" evidence="5">
    <location>
        <begin position="1"/>
        <end position="26"/>
    </location>
</feature>
<feature type="compositionally biased region" description="Basic and acidic residues" evidence="5">
    <location>
        <begin position="1"/>
        <end position="11"/>
    </location>
</feature>
<dbReference type="PANTHER" id="PTHR43133">
    <property type="entry name" value="RNA POLYMERASE ECF-TYPE SIGMA FACTO"/>
    <property type="match status" value="1"/>
</dbReference>
<dbReference type="InterPro" id="IPR007627">
    <property type="entry name" value="RNA_pol_sigma70_r2"/>
</dbReference>
<evidence type="ECO:0000256" key="3">
    <source>
        <dbReference type="ARBA" id="ARBA00023082"/>
    </source>
</evidence>
<keyword evidence="4" id="KW-0804">Transcription</keyword>
<keyword evidence="9" id="KW-1185">Reference proteome</keyword>
<dbReference type="Gene3D" id="1.10.1740.10">
    <property type="match status" value="1"/>
</dbReference>
<evidence type="ECO:0000256" key="4">
    <source>
        <dbReference type="ARBA" id="ARBA00023163"/>
    </source>
</evidence>
<dbReference type="InterPro" id="IPR013249">
    <property type="entry name" value="RNA_pol_sigma70_r4_t2"/>
</dbReference>
<keyword evidence="2" id="KW-0805">Transcription regulation</keyword>
<reference evidence="9" key="1">
    <citation type="journal article" date="2019" name="Int. J. Syst. Evol. Microbiol.">
        <title>The Global Catalogue of Microorganisms (GCM) 10K type strain sequencing project: providing services to taxonomists for standard genome sequencing and annotation.</title>
        <authorList>
            <consortium name="The Broad Institute Genomics Platform"/>
            <consortium name="The Broad Institute Genome Sequencing Center for Infectious Disease"/>
            <person name="Wu L."/>
            <person name="Ma J."/>
        </authorList>
    </citation>
    <scope>NUCLEOTIDE SEQUENCE [LARGE SCALE GENOMIC DNA]</scope>
    <source>
        <strain evidence="9">CGMCC 1.10759</strain>
    </source>
</reference>
<dbReference type="PANTHER" id="PTHR43133:SF63">
    <property type="entry name" value="RNA POLYMERASE SIGMA FACTOR FECI-RELATED"/>
    <property type="match status" value="1"/>
</dbReference>
<keyword evidence="3" id="KW-0731">Sigma factor</keyword>
<dbReference type="RefSeq" id="WP_380602351.1">
    <property type="nucleotide sequence ID" value="NZ_JBHSDU010000014.1"/>
</dbReference>
<evidence type="ECO:0000313" key="9">
    <source>
        <dbReference type="Proteomes" id="UP001595904"/>
    </source>
</evidence>
<dbReference type="CDD" id="cd06171">
    <property type="entry name" value="Sigma70_r4"/>
    <property type="match status" value="1"/>
</dbReference>
<protein>
    <submittedName>
        <fullName evidence="8">RNA polymerase sigma factor</fullName>
    </submittedName>
</protein>
<sequence length="202" mass="22642">MSLEPDQRRQAEPAGTAADRNPSVDSSADHYGVVRQLFREHNRALVNFLRTRVASEQEAQDVAQEAYVKLLQLHQPGAVSFLRGYLFRIAANLTVDRARHTVIRHRYAREQVDAGTLDDVTGLGALDVQAITTEEFECAVTALNELSPRLRQAFVKHVVEGYSTSEIAAELGVDERTVRKFVTRAMLHCRERIEADGSRQGE</sequence>
<evidence type="ECO:0000259" key="7">
    <source>
        <dbReference type="Pfam" id="PF08281"/>
    </source>
</evidence>
<accession>A0ABV8SYJ7</accession>
<feature type="domain" description="RNA polymerase sigma-70 region 2" evidence="6">
    <location>
        <begin position="37"/>
        <end position="100"/>
    </location>
</feature>
<dbReference type="Pfam" id="PF08281">
    <property type="entry name" value="Sigma70_r4_2"/>
    <property type="match status" value="1"/>
</dbReference>
<evidence type="ECO:0000256" key="5">
    <source>
        <dbReference type="SAM" id="MobiDB-lite"/>
    </source>
</evidence>
<comment type="similarity">
    <text evidence="1">Belongs to the sigma-70 factor family. ECF subfamily.</text>
</comment>
<evidence type="ECO:0000259" key="6">
    <source>
        <dbReference type="Pfam" id="PF04542"/>
    </source>
</evidence>
<organism evidence="8 9">
    <name type="scientific">Steroidobacter flavus</name>
    <dbReference type="NCBI Taxonomy" id="1842136"/>
    <lineage>
        <taxon>Bacteria</taxon>
        <taxon>Pseudomonadati</taxon>
        <taxon>Pseudomonadota</taxon>
        <taxon>Gammaproteobacteria</taxon>
        <taxon>Steroidobacterales</taxon>
        <taxon>Steroidobacteraceae</taxon>
        <taxon>Steroidobacter</taxon>
    </lineage>
</organism>
<dbReference type="Proteomes" id="UP001595904">
    <property type="component" value="Unassembled WGS sequence"/>
</dbReference>